<accession>A0ACC0VXC2</accession>
<evidence type="ECO:0000313" key="2">
    <source>
        <dbReference type="Proteomes" id="UP001163321"/>
    </source>
</evidence>
<dbReference type="EMBL" id="CM047585">
    <property type="protein sequence ID" value="KAI9911025.1"/>
    <property type="molecule type" value="Genomic_DNA"/>
</dbReference>
<keyword evidence="2" id="KW-1185">Reference proteome</keyword>
<sequence>MKIFPPMLAAAALTVSITEAEEGVRYGPWIGGPNSDYFSGAENVGPGTIVTEVRLNGAERVDGIAIVSKNPGAASTFTFRAGGDGGETTTLTLGKGEHITSVEYHSDELELDQSHRHTEKILSTRLFFLALTTNKNNTISVGQRQGKAGFDEAPFRYQLSSFYGYEGDEIDMAGAIFTSIDKKPQIVAVPP</sequence>
<comment type="caution">
    <text evidence="1">The sequence shown here is derived from an EMBL/GenBank/DDBJ whole genome shotgun (WGS) entry which is preliminary data.</text>
</comment>
<gene>
    <name evidence="1" type="ORF">PsorP6_010946</name>
</gene>
<protein>
    <submittedName>
        <fullName evidence="1">Uncharacterized protein</fullName>
    </submittedName>
</protein>
<reference evidence="1 2" key="1">
    <citation type="journal article" date="2022" name="bioRxiv">
        <title>The genome of the oomycete Peronosclerospora sorghi, a cosmopolitan pathogen of maize and sorghum, is inflated with dispersed pseudogenes.</title>
        <authorList>
            <person name="Fletcher K."/>
            <person name="Martin F."/>
            <person name="Isakeit T."/>
            <person name="Cavanaugh K."/>
            <person name="Magill C."/>
            <person name="Michelmore R."/>
        </authorList>
    </citation>
    <scope>NUCLEOTIDE SEQUENCE [LARGE SCALE GENOMIC DNA]</scope>
    <source>
        <strain evidence="1">P6</strain>
    </source>
</reference>
<evidence type="ECO:0000313" key="1">
    <source>
        <dbReference type="EMBL" id="KAI9911025.1"/>
    </source>
</evidence>
<dbReference type="Proteomes" id="UP001163321">
    <property type="component" value="Chromosome 6"/>
</dbReference>
<name>A0ACC0VXC2_9STRA</name>
<proteinExistence type="predicted"/>
<organism evidence="1 2">
    <name type="scientific">Peronosclerospora sorghi</name>
    <dbReference type="NCBI Taxonomy" id="230839"/>
    <lineage>
        <taxon>Eukaryota</taxon>
        <taxon>Sar</taxon>
        <taxon>Stramenopiles</taxon>
        <taxon>Oomycota</taxon>
        <taxon>Peronosporomycetes</taxon>
        <taxon>Peronosporales</taxon>
        <taxon>Peronosporaceae</taxon>
        <taxon>Peronosclerospora</taxon>
    </lineage>
</organism>